<dbReference type="RefSeq" id="WP_197168006.1">
    <property type="nucleotide sequence ID" value="NZ_SJPM01000007.1"/>
</dbReference>
<evidence type="ECO:0000313" key="1">
    <source>
        <dbReference type="EMBL" id="TWT94888.1"/>
    </source>
</evidence>
<organism evidence="1 2">
    <name type="scientific">Neorhodopirellula pilleata</name>
    <dbReference type="NCBI Taxonomy" id="2714738"/>
    <lineage>
        <taxon>Bacteria</taxon>
        <taxon>Pseudomonadati</taxon>
        <taxon>Planctomycetota</taxon>
        <taxon>Planctomycetia</taxon>
        <taxon>Pirellulales</taxon>
        <taxon>Pirellulaceae</taxon>
        <taxon>Neorhodopirellula</taxon>
    </lineage>
</organism>
<name>A0A5C6A6I2_9BACT</name>
<accession>A0A5C6A6I2</accession>
<comment type="caution">
    <text evidence="1">The sequence shown here is derived from an EMBL/GenBank/DDBJ whole genome shotgun (WGS) entry which is preliminary data.</text>
</comment>
<gene>
    <name evidence="1" type="ORF">Pla100_34590</name>
</gene>
<evidence type="ECO:0000313" key="2">
    <source>
        <dbReference type="Proteomes" id="UP000316213"/>
    </source>
</evidence>
<proteinExistence type="predicted"/>
<reference evidence="1 2" key="1">
    <citation type="submission" date="2019-02" db="EMBL/GenBank/DDBJ databases">
        <title>Deep-cultivation of Planctomycetes and their phenomic and genomic characterization uncovers novel biology.</title>
        <authorList>
            <person name="Wiegand S."/>
            <person name="Jogler M."/>
            <person name="Boedeker C."/>
            <person name="Pinto D."/>
            <person name="Vollmers J."/>
            <person name="Rivas-Marin E."/>
            <person name="Kohn T."/>
            <person name="Peeters S.H."/>
            <person name="Heuer A."/>
            <person name="Rast P."/>
            <person name="Oberbeckmann S."/>
            <person name="Bunk B."/>
            <person name="Jeske O."/>
            <person name="Meyerdierks A."/>
            <person name="Storesund J.E."/>
            <person name="Kallscheuer N."/>
            <person name="Luecker S."/>
            <person name="Lage O.M."/>
            <person name="Pohl T."/>
            <person name="Merkel B.J."/>
            <person name="Hornburger P."/>
            <person name="Mueller R.-W."/>
            <person name="Bruemmer F."/>
            <person name="Labrenz M."/>
            <person name="Spormann A.M."/>
            <person name="Op Den Camp H."/>
            <person name="Overmann J."/>
            <person name="Amann R."/>
            <person name="Jetten M.S.M."/>
            <person name="Mascher T."/>
            <person name="Medema M.H."/>
            <person name="Devos D.P."/>
            <person name="Kaster A.-K."/>
            <person name="Ovreas L."/>
            <person name="Rohde M."/>
            <person name="Galperin M.Y."/>
            <person name="Jogler C."/>
        </authorList>
    </citation>
    <scope>NUCLEOTIDE SEQUENCE [LARGE SCALE GENOMIC DNA]</scope>
    <source>
        <strain evidence="1 2">Pla100</strain>
    </source>
</reference>
<dbReference type="EMBL" id="SJPM01000007">
    <property type="protein sequence ID" value="TWT94888.1"/>
    <property type="molecule type" value="Genomic_DNA"/>
</dbReference>
<sequence length="51" mass="5156">MALKFHLIVCVFVCVLFLIATAAGWHLPESSGGGYGGGIGRGYGGSWGGGK</sequence>
<dbReference type="Proteomes" id="UP000316213">
    <property type="component" value="Unassembled WGS sequence"/>
</dbReference>
<dbReference type="AlphaFoldDB" id="A0A5C6A6I2"/>
<protein>
    <submittedName>
        <fullName evidence="1">Uncharacterized protein</fullName>
    </submittedName>
</protein>
<keyword evidence="2" id="KW-1185">Reference proteome</keyword>